<feature type="compositionally biased region" description="Polar residues" evidence="1">
    <location>
        <begin position="100"/>
        <end position="112"/>
    </location>
</feature>
<organism evidence="2 3">
    <name type="scientific">Volvox africanus</name>
    <dbReference type="NCBI Taxonomy" id="51714"/>
    <lineage>
        <taxon>Eukaryota</taxon>
        <taxon>Viridiplantae</taxon>
        <taxon>Chlorophyta</taxon>
        <taxon>core chlorophytes</taxon>
        <taxon>Chlorophyceae</taxon>
        <taxon>CS clade</taxon>
        <taxon>Chlamydomonadales</taxon>
        <taxon>Volvocaceae</taxon>
        <taxon>Volvox</taxon>
    </lineage>
</organism>
<feature type="region of interest" description="Disordered" evidence="1">
    <location>
        <begin position="626"/>
        <end position="657"/>
    </location>
</feature>
<evidence type="ECO:0000313" key="2">
    <source>
        <dbReference type="EMBL" id="GIL56346.1"/>
    </source>
</evidence>
<name>A0A8J4B8U3_9CHLO</name>
<comment type="caution">
    <text evidence="2">The sequence shown here is derived from an EMBL/GenBank/DDBJ whole genome shotgun (WGS) entry which is preliminary data.</text>
</comment>
<dbReference type="Proteomes" id="UP000747399">
    <property type="component" value="Unassembled WGS sequence"/>
</dbReference>
<feature type="compositionally biased region" description="Low complexity" evidence="1">
    <location>
        <begin position="633"/>
        <end position="657"/>
    </location>
</feature>
<feature type="region of interest" description="Disordered" evidence="1">
    <location>
        <begin position="365"/>
        <end position="418"/>
    </location>
</feature>
<feature type="region of interest" description="Disordered" evidence="1">
    <location>
        <begin position="450"/>
        <end position="538"/>
    </location>
</feature>
<feature type="compositionally biased region" description="Low complexity" evidence="1">
    <location>
        <begin position="398"/>
        <end position="408"/>
    </location>
</feature>
<accession>A0A8J4B8U3</accession>
<feature type="compositionally biased region" description="Polar residues" evidence="1">
    <location>
        <begin position="463"/>
        <end position="498"/>
    </location>
</feature>
<feature type="compositionally biased region" description="Polar residues" evidence="1">
    <location>
        <begin position="517"/>
        <end position="532"/>
    </location>
</feature>
<dbReference type="PANTHER" id="PTHR33443:SF30">
    <property type="entry name" value="SARCOSINE DEHYDROGENASE-2C PROTEIN"/>
    <property type="match status" value="1"/>
</dbReference>
<dbReference type="InterPro" id="IPR053234">
    <property type="entry name" value="RPM1_Interactor"/>
</dbReference>
<dbReference type="PANTHER" id="PTHR33443">
    <property type="entry name" value="ZGC:112980"/>
    <property type="match status" value="1"/>
</dbReference>
<protein>
    <submittedName>
        <fullName evidence="2">Uncharacterized protein</fullName>
    </submittedName>
</protein>
<evidence type="ECO:0000313" key="3">
    <source>
        <dbReference type="Proteomes" id="UP000747399"/>
    </source>
</evidence>
<reference evidence="2" key="1">
    <citation type="journal article" date="2021" name="Proc. Natl. Acad. Sci. U.S.A.">
        <title>Three genomes in the algal genus Volvox reveal the fate of a haploid sex-determining region after a transition to homothallism.</title>
        <authorList>
            <person name="Yamamoto K."/>
            <person name="Hamaji T."/>
            <person name="Kawai-Toyooka H."/>
            <person name="Matsuzaki R."/>
            <person name="Takahashi F."/>
            <person name="Nishimura Y."/>
            <person name="Kawachi M."/>
            <person name="Noguchi H."/>
            <person name="Minakuchi Y."/>
            <person name="Umen J.G."/>
            <person name="Toyoda A."/>
            <person name="Nozaki H."/>
        </authorList>
    </citation>
    <scope>NUCLEOTIDE SEQUENCE</scope>
    <source>
        <strain evidence="2">NIES-3780</strain>
    </source>
</reference>
<keyword evidence="3" id="KW-1185">Reference proteome</keyword>
<gene>
    <name evidence="2" type="ORF">Vafri_11728</name>
</gene>
<sequence>MDPVAYRTRARCRETLPKPARRHYCSKPHQDKQNESQGRRRLRKAVASDSQHEELNNRLLALEGCNDQDDSVASNEARAPGMESQKEAGSARKRKRRVLSSPTTSSADSKASPSFDDSDVVIVGEFQSNDRDVVVSEPAGDAGLGRASCSVNPKPVTTAAATQASGDDLGEDEELRIVGMVGQVVTRDLPHPRPDCAEHRFVHSSSVAESNSKCCSKCYCYVCDVKASECQFWGTGRRERDHANARSHPAWNALRRAARNGDKDHVQQEFAEDGPLRTPVMSPNDSILQQLMMRQMEDLRRHTQSWHARMNRQQQQQNERLMDVPVPHTGSASCDSGDDVLDLDFSEVDTFLAALSQIGFSGANGAYPSSRPPGQATARGPPAGVPATGRRQRHRQPAATVAAAAGAGTSAGTGAGAGAEATGLQPAFGGMTAHGASTMAIASAPAPATAAATESGVPPRSGLQPQPQLNQFGPNGSVAWSQTAEPASNLAGSRQTPVFQAPNIRGAGAKGEGGAQTTGQCQSQDGRVQQASPHLHGPLQPQQQLLQQQFQQQQQLQQFQQQQQQQLLQQQQFQQLQQFQQQQQQPLLQQQQQQQFQQQQQQVKQQQQQQQQQSTIMAPQPMRISSHTHMSTLPPQQQQQQQQQQLPAQQQLQPMNPQQHQLLSYQTYHPYQVWAQPSPMIGYGGGCGQQPSSAQVQGPMSSWSFPAAAVGPQVVAVPPLPLQLAPMDTAGAPQPHWSPTSGSLVHTAHGTMVFYPFPPPPGYTDASAGVQRNQ</sequence>
<dbReference type="AlphaFoldDB" id="A0A8J4B8U3"/>
<proteinExistence type="predicted"/>
<dbReference type="EMBL" id="BNCO01000024">
    <property type="protein sequence ID" value="GIL56346.1"/>
    <property type="molecule type" value="Genomic_DNA"/>
</dbReference>
<evidence type="ECO:0000256" key="1">
    <source>
        <dbReference type="SAM" id="MobiDB-lite"/>
    </source>
</evidence>
<feature type="compositionally biased region" description="Basic and acidic residues" evidence="1">
    <location>
        <begin position="28"/>
        <end position="38"/>
    </location>
</feature>
<feature type="region of interest" description="Disordered" evidence="1">
    <location>
        <begin position="1"/>
        <end position="116"/>
    </location>
</feature>